<dbReference type="Pfam" id="PF03168">
    <property type="entry name" value="LEA_2"/>
    <property type="match status" value="1"/>
</dbReference>
<gene>
    <name evidence="2" type="ORF">FJZ00_11865</name>
</gene>
<dbReference type="EMBL" id="VGJX01000745">
    <property type="protein sequence ID" value="MBM3275843.1"/>
    <property type="molecule type" value="Genomic_DNA"/>
</dbReference>
<reference evidence="2 3" key="1">
    <citation type="submission" date="2019-03" db="EMBL/GenBank/DDBJ databases">
        <title>Lake Tanganyika Metagenome-Assembled Genomes (MAGs).</title>
        <authorList>
            <person name="Tran P."/>
        </authorList>
    </citation>
    <scope>NUCLEOTIDE SEQUENCE [LARGE SCALE GENOMIC DNA]</scope>
    <source>
        <strain evidence="2">K_DeepCast_65m_m2_236</strain>
    </source>
</reference>
<dbReference type="SUPFAM" id="SSF117070">
    <property type="entry name" value="LEA14-like"/>
    <property type="match status" value="1"/>
</dbReference>
<dbReference type="AlphaFoldDB" id="A0A937X4U1"/>
<sequence length="157" mass="16739">MIKVWPAFLVMLLAGCDLVGAIASRQAITRAEFSFKTAEITNLDVPLLVQNPGADLKVTLGVKNPNPIALLDKLDYQVTLQGQPVATGFLGEEFKVEPGASRDLILPISVKYSALPDPIVDALLKREVAVAIKGASHLSTPFGTLDFPMEVGGRTAI</sequence>
<protein>
    <submittedName>
        <fullName evidence="2">LEA type 2 family protein</fullName>
    </submittedName>
</protein>
<evidence type="ECO:0000313" key="3">
    <source>
        <dbReference type="Proteomes" id="UP000703893"/>
    </source>
</evidence>
<organism evidence="2 3">
    <name type="scientific">Candidatus Tanganyikabacteria bacterium</name>
    <dbReference type="NCBI Taxonomy" id="2961651"/>
    <lineage>
        <taxon>Bacteria</taxon>
        <taxon>Bacillati</taxon>
        <taxon>Candidatus Sericytochromatia</taxon>
        <taxon>Candidatus Tanganyikabacteria</taxon>
    </lineage>
</organism>
<comment type="caution">
    <text evidence="2">The sequence shown here is derived from an EMBL/GenBank/DDBJ whole genome shotgun (WGS) entry which is preliminary data.</text>
</comment>
<accession>A0A937X4U1</accession>
<dbReference type="Proteomes" id="UP000703893">
    <property type="component" value="Unassembled WGS sequence"/>
</dbReference>
<proteinExistence type="predicted"/>
<feature type="domain" description="Late embryogenesis abundant protein LEA-2 subgroup" evidence="1">
    <location>
        <begin position="59"/>
        <end position="151"/>
    </location>
</feature>
<name>A0A937X4U1_9BACT</name>
<evidence type="ECO:0000313" key="2">
    <source>
        <dbReference type="EMBL" id="MBM3275843.1"/>
    </source>
</evidence>
<dbReference type="InterPro" id="IPR004864">
    <property type="entry name" value="LEA_2"/>
</dbReference>
<dbReference type="Gene3D" id="2.60.40.1820">
    <property type="match status" value="1"/>
</dbReference>
<evidence type="ECO:0000259" key="1">
    <source>
        <dbReference type="Pfam" id="PF03168"/>
    </source>
</evidence>
<dbReference type="PROSITE" id="PS51257">
    <property type="entry name" value="PROKAR_LIPOPROTEIN"/>
    <property type="match status" value="1"/>
</dbReference>